<evidence type="ECO:0000313" key="3">
    <source>
        <dbReference type="Proteomes" id="UP001158576"/>
    </source>
</evidence>
<feature type="compositionally biased region" description="Basic and acidic residues" evidence="1">
    <location>
        <begin position="277"/>
        <end position="300"/>
    </location>
</feature>
<dbReference type="Proteomes" id="UP001158576">
    <property type="component" value="Chromosome YSR"/>
</dbReference>
<feature type="region of interest" description="Disordered" evidence="1">
    <location>
        <begin position="272"/>
        <end position="300"/>
    </location>
</feature>
<protein>
    <submittedName>
        <fullName evidence="2">Oidioi.mRNA.OKI2018_I69.YSR.g17061.t1.cds</fullName>
    </submittedName>
</protein>
<proteinExistence type="predicted"/>
<accession>A0ABN7SLU1</accession>
<gene>
    <name evidence="2" type="ORF">OKIOD_LOCUS8619</name>
</gene>
<name>A0ABN7SLU1_OIKDI</name>
<organism evidence="2 3">
    <name type="scientific">Oikopleura dioica</name>
    <name type="common">Tunicate</name>
    <dbReference type="NCBI Taxonomy" id="34765"/>
    <lineage>
        <taxon>Eukaryota</taxon>
        <taxon>Metazoa</taxon>
        <taxon>Chordata</taxon>
        <taxon>Tunicata</taxon>
        <taxon>Appendicularia</taxon>
        <taxon>Copelata</taxon>
        <taxon>Oikopleuridae</taxon>
        <taxon>Oikopleura</taxon>
    </lineage>
</organism>
<sequence>MKRKVNDALNVLMGLKIVYKERNKEKTISWVDLQNQVLLKSLLLTAVCLKKKNNFSSIKITFFFHLFLELGDFGETHKHVLLGGHRLDEVTEKVFKLISSFLWNICQEDQMLTRLFENIRNVYLMNRGDLFNCFSDFLAEHLTDVIYVTPVGYAFFSIFGQLCTPDRKKVKRGLGKYDFIVFRCIRIVFDEANNMVILEWKSTPTAMVIRVDTEAKVIAKVEMSRCAILKSAVKPKMSADAAIEIADALKAAKDGRFPSGFFGEATVNLDQEEQESLDAKKKSVGTKKEKNENDRGQKNQ</sequence>
<keyword evidence="3" id="KW-1185">Reference proteome</keyword>
<reference evidence="2 3" key="1">
    <citation type="submission" date="2021-04" db="EMBL/GenBank/DDBJ databases">
        <authorList>
            <person name="Bliznina A."/>
        </authorList>
    </citation>
    <scope>NUCLEOTIDE SEQUENCE [LARGE SCALE GENOMIC DNA]</scope>
</reference>
<evidence type="ECO:0000313" key="2">
    <source>
        <dbReference type="EMBL" id="CAG5101410.1"/>
    </source>
</evidence>
<evidence type="ECO:0000256" key="1">
    <source>
        <dbReference type="SAM" id="MobiDB-lite"/>
    </source>
</evidence>
<dbReference type="EMBL" id="OU015570">
    <property type="protein sequence ID" value="CAG5101410.1"/>
    <property type="molecule type" value="Genomic_DNA"/>
</dbReference>